<dbReference type="Pfam" id="PF12796">
    <property type="entry name" value="Ank_2"/>
    <property type="match status" value="2"/>
</dbReference>
<accession>D3BPQ0</accession>
<dbReference type="PANTHER" id="PTHR46586">
    <property type="entry name" value="ANKYRIN REPEAT-CONTAINING PROTEIN"/>
    <property type="match status" value="1"/>
</dbReference>
<dbReference type="InterPro" id="IPR052050">
    <property type="entry name" value="SecEffector_AnkRepeat"/>
</dbReference>
<gene>
    <name evidence="1" type="ORF">PPL_09917</name>
</gene>
<dbReference type="EMBL" id="ADBJ01000045">
    <property type="protein sequence ID" value="EFA76612.1"/>
    <property type="molecule type" value="Genomic_DNA"/>
</dbReference>
<name>D3BPQ0_HETP5</name>
<dbReference type="RefSeq" id="XP_020428744.1">
    <property type="nucleotide sequence ID" value="XM_020580704.1"/>
</dbReference>
<evidence type="ECO:0000313" key="2">
    <source>
        <dbReference type="Proteomes" id="UP000001396"/>
    </source>
</evidence>
<dbReference type="PANTHER" id="PTHR46586:SF3">
    <property type="entry name" value="ANKYRIN REPEAT-CONTAINING PROTEIN"/>
    <property type="match status" value="1"/>
</dbReference>
<dbReference type="InParanoid" id="D3BPQ0"/>
<organism evidence="1 2">
    <name type="scientific">Heterostelium pallidum (strain ATCC 26659 / Pp 5 / PN500)</name>
    <name type="common">Cellular slime mold</name>
    <name type="synonym">Polysphondylium pallidum</name>
    <dbReference type="NCBI Taxonomy" id="670386"/>
    <lineage>
        <taxon>Eukaryota</taxon>
        <taxon>Amoebozoa</taxon>
        <taxon>Evosea</taxon>
        <taxon>Eumycetozoa</taxon>
        <taxon>Dictyostelia</taxon>
        <taxon>Acytosteliales</taxon>
        <taxon>Acytosteliaceae</taxon>
        <taxon>Heterostelium</taxon>
    </lineage>
</organism>
<evidence type="ECO:0000313" key="1">
    <source>
        <dbReference type="EMBL" id="EFA76612.1"/>
    </source>
</evidence>
<dbReference type="OMA" id="CSEHAMI"/>
<dbReference type="InterPro" id="IPR002110">
    <property type="entry name" value="Ankyrin_rpt"/>
</dbReference>
<proteinExistence type="predicted"/>
<dbReference type="Proteomes" id="UP000001396">
    <property type="component" value="Unassembled WGS sequence"/>
</dbReference>
<protein>
    <recommendedName>
        <fullName evidence="3">Ankyrin repeat protein</fullName>
    </recommendedName>
</protein>
<reference evidence="1 2" key="1">
    <citation type="journal article" date="2011" name="Genome Res.">
        <title>Phylogeny-wide analysis of social amoeba genomes highlights ancient origins for complex intercellular communication.</title>
        <authorList>
            <person name="Heidel A.J."/>
            <person name="Lawal H.M."/>
            <person name="Felder M."/>
            <person name="Schilde C."/>
            <person name="Helps N.R."/>
            <person name="Tunggal B."/>
            <person name="Rivero F."/>
            <person name="John U."/>
            <person name="Schleicher M."/>
            <person name="Eichinger L."/>
            <person name="Platzer M."/>
            <person name="Noegel A.A."/>
            <person name="Schaap P."/>
            <person name="Gloeckner G."/>
        </authorList>
    </citation>
    <scope>NUCLEOTIDE SEQUENCE [LARGE SCALE GENOMIC DNA]</scope>
    <source>
        <strain evidence="2">ATCC 26659 / Pp 5 / PN500</strain>
    </source>
</reference>
<dbReference type="SUPFAM" id="SSF48403">
    <property type="entry name" value="Ankyrin repeat"/>
    <property type="match status" value="1"/>
</dbReference>
<evidence type="ECO:0008006" key="3">
    <source>
        <dbReference type="Google" id="ProtNLM"/>
    </source>
</evidence>
<dbReference type="InterPro" id="IPR036770">
    <property type="entry name" value="Ankyrin_rpt-contain_sf"/>
</dbReference>
<dbReference type="AlphaFoldDB" id="D3BPQ0"/>
<keyword evidence="2" id="KW-1185">Reference proteome</keyword>
<sequence>MYLDNLFRTIFHNVVLRNNIFNLISYIHTNHINFESSSIKAKRYTWDQLSYHPSQLIRYRLIDRFYQSFDREIVPILGTRSLHSYDAPGLTYLLAFITAASCNQLEIVKFLMNQFSRDTRATDLIEPGHYHTAACNAAKNGHLEIIKFFHSDPRSTNNFNEDTMHFAASKGRLEVCQFLHANRKERAGIYAIDWSAESGHYETTKYLLENGYQCSEHAMIHAAKNGHLQLVQLLHSHDAKCTHKAIDLAAKNGHISVITYLHNNRKEGCSLKALEYATNNKHTEVVNYLKESSLLNTS</sequence>
<dbReference type="GeneID" id="31365389"/>
<dbReference type="Gene3D" id="1.25.40.20">
    <property type="entry name" value="Ankyrin repeat-containing domain"/>
    <property type="match status" value="2"/>
</dbReference>
<comment type="caution">
    <text evidence="1">The sequence shown here is derived from an EMBL/GenBank/DDBJ whole genome shotgun (WGS) entry which is preliminary data.</text>
</comment>
<dbReference type="SMART" id="SM00248">
    <property type="entry name" value="ANK"/>
    <property type="match status" value="4"/>
</dbReference>